<evidence type="ECO:0000313" key="1">
    <source>
        <dbReference type="EMBL" id="TVW80501.1"/>
    </source>
</evidence>
<name>A0A558ZSY3_STREE</name>
<protein>
    <submittedName>
        <fullName evidence="1">Uncharacterized protein</fullName>
    </submittedName>
</protein>
<dbReference type="Proteomes" id="UP000320896">
    <property type="component" value="Unassembled WGS sequence"/>
</dbReference>
<organism evidence="1 2">
    <name type="scientific">Streptococcus pneumoniae</name>
    <dbReference type="NCBI Taxonomy" id="1313"/>
    <lineage>
        <taxon>Bacteria</taxon>
        <taxon>Bacillati</taxon>
        <taxon>Bacillota</taxon>
        <taxon>Bacilli</taxon>
        <taxon>Lactobacillales</taxon>
        <taxon>Streptococcaceae</taxon>
        <taxon>Streptococcus</taxon>
    </lineage>
</organism>
<comment type="caution">
    <text evidence="1">The sequence shown here is derived from an EMBL/GenBank/DDBJ whole genome shotgun (WGS) entry which is preliminary data.</text>
</comment>
<sequence length="75" mass="7102">MLSWLVPATVGATAGVDGVSAVGVAEASVPGADGVFGTSAGSFTAVLSLCLPSSLVGLPVLSPTFLISGYSGSSS</sequence>
<proteinExistence type="predicted"/>
<dbReference type="AlphaFoldDB" id="A0A558ZSY3"/>
<reference evidence="1 2" key="1">
    <citation type="submission" date="2019-07" db="EMBL/GenBank/DDBJ databases">
        <authorList>
            <person name="Mohale T."/>
        </authorList>
    </citation>
    <scope>NUCLEOTIDE SEQUENCE [LARGE SCALE GENOMIC DNA]</scope>
    <source>
        <strain evidence="1 2">NTPn 126</strain>
    </source>
</reference>
<accession>A0A558ZSY3</accession>
<dbReference type="EMBL" id="VMWH01000339">
    <property type="protein sequence ID" value="TVW80501.1"/>
    <property type="molecule type" value="Genomic_DNA"/>
</dbReference>
<gene>
    <name evidence="1" type="ORF">AZJ70_12190</name>
</gene>
<evidence type="ECO:0000313" key="2">
    <source>
        <dbReference type="Proteomes" id="UP000320896"/>
    </source>
</evidence>